<reference evidence="1" key="1">
    <citation type="submission" date="2023-01" db="EMBL/GenBank/DDBJ databases">
        <title>Sulfurovum sp. XTW-4 genome assembly.</title>
        <authorList>
            <person name="Wang J."/>
        </authorList>
    </citation>
    <scope>NUCLEOTIDE SEQUENCE</scope>
    <source>
        <strain evidence="1">XTW-4</strain>
    </source>
</reference>
<sequence>MQDKYVGDVGDFGKFHLFRYLFHHQESPMHGKELAQIWFMHEGEGEKNNDGRHIDYFDRMTGCDEYLEGSLRNLIMRDKREVKELESLALLPNAKYFYEKVPKSLQERTIWLNTALTFSSKVPVVAVEPDNGMALKCNREEQRFEFLTLEAHHGQKSSSQKYIFAEEVSSFYRLSSVEVCIVYQHLSRCFAHNGQIESLLYDLQKKYFHVIAIKHKPYSPRAFFFICKSEDIKKSIERRLDKFTIEFSEFWELFR</sequence>
<proteinExistence type="predicted"/>
<comment type="caution">
    <text evidence="1">The sequence shown here is derived from an EMBL/GenBank/DDBJ whole genome shotgun (WGS) entry which is preliminary data.</text>
</comment>
<dbReference type="RefSeq" id="WP_289401505.1">
    <property type="nucleotide sequence ID" value="NZ_JAQIBC010000002.1"/>
</dbReference>
<dbReference type="EMBL" id="JAQIBC010000002">
    <property type="protein sequence ID" value="MDM5263468.1"/>
    <property type="molecule type" value="Genomic_DNA"/>
</dbReference>
<evidence type="ECO:0000313" key="1">
    <source>
        <dbReference type="EMBL" id="MDM5263468.1"/>
    </source>
</evidence>
<accession>A0ABT7QQW7</accession>
<keyword evidence="2" id="KW-1185">Reference proteome</keyword>
<dbReference type="Proteomes" id="UP001169066">
    <property type="component" value="Unassembled WGS sequence"/>
</dbReference>
<evidence type="ECO:0000313" key="2">
    <source>
        <dbReference type="Proteomes" id="UP001169066"/>
    </source>
</evidence>
<gene>
    <name evidence="1" type="ORF">PF327_04595</name>
</gene>
<protein>
    <submittedName>
        <fullName evidence="1">Uncharacterized protein</fullName>
    </submittedName>
</protein>
<organism evidence="1 2">
    <name type="scientific">Sulfurovum xiamenensis</name>
    <dbReference type="NCBI Taxonomy" id="3019066"/>
    <lineage>
        <taxon>Bacteria</taxon>
        <taxon>Pseudomonadati</taxon>
        <taxon>Campylobacterota</taxon>
        <taxon>Epsilonproteobacteria</taxon>
        <taxon>Campylobacterales</taxon>
        <taxon>Sulfurovaceae</taxon>
        <taxon>Sulfurovum</taxon>
    </lineage>
</organism>
<name>A0ABT7QQW7_9BACT</name>